<gene>
    <name evidence="2" type="ORF">Zmor_025655</name>
</gene>
<accession>A0AA38M5C0</accession>
<evidence type="ECO:0000313" key="2">
    <source>
        <dbReference type="EMBL" id="KAJ3642907.1"/>
    </source>
</evidence>
<feature type="compositionally biased region" description="Basic residues" evidence="1">
    <location>
        <begin position="42"/>
        <end position="53"/>
    </location>
</feature>
<organism evidence="2 3">
    <name type="scientific">Zophobas morio</name>
    <dbReference type="NCBI Taxonomy" id="2755281"/>
    <lineage>
        <taxon>Eukaryota</taxon>
        <taxon>Metazoa</taxon>
        <taxon>Ecdysozoa</taxon>
        <taxon>Arthropoda</taxon>
        <taxon>Hexapoda</taxon>
        <taxon>Insecta</taxon>
        <taxon>Pterygota</taxon>
        <taxon>Neoptera</taxon>
        <taxon>Endopterygota</taxon>
        <taxon>Coleoptera</taxon>
        <taxon>Polyphaga</taxon>
        <taxon>Cucujiformia</taxon>
        <taxon>Tenebrionidae</taxon>
        <taxon>Zophobas</taxon>
    </lineage>
</organism>
<dbReference type="Proteomes" id="UP001168821">
    <property type="component" value="Unassembled WGS sequence"/>
</dbReference>
<dbReference type="EMBL" id="JALNTZ010000008">
    <property type="protein sequence ID" value="KAJ3642907.1"/>
    <property type="molecule type" value="Genomic_DNA"/>
</dbReference>
<evidence type="ECO:0000313" key="3">
    <source>
        <dbReference type="Proteomes" id="UP001168821"/>
    </source>
</evidence>
<evidence type="ECO:0000256" key="1">
    <source>
        <dbReference type="SAM" id="MobiDB-lite"/>
    </source>
</evidence>
<feature type="region of interest" description="Disordered" evidence="1">
    <location>
        <begin position="38"/>
        <end position="60"/>
    </location>
</feature>
<reference evidence="2" key="1">
    <citation type="journal article" date="2023" name="G3 (Bethesda)">
        <title>Whole genome assemblies of Zophobas morio and Tenebrio molitor.</title>
        <authorList>
            <person name="Kaur S."/>
            <person name="Stinson S.A."/>
            <person name="diCenzo G.C."/>
        </authorList>
    </citation>
    <scope>NUCLEOTIDE SEQUENCE</scope>
    <source>
        <strain evidence="2">QUZm001</strain>
    </source>
</reference>
<proteinExistence type="predicted"/>
<name>A0AA38M5C0_9CUCU</name>
<sequence length="92" mass="10543">MSWNGGNRDVFTPYSRIPPIGSKNTGFQNFKTDSRAVDIGKKHATYPQRKRKLPPKETSKSLETEKLLIRRKTYIVLEPLVLKKPKCGKKSL</sequence>
<protein>
    <submittedName>
        <fullName evidence="2">Uncharacterized protein</fullName>
    </submittedName>
</protein>
<keyword evidence="3" id="KW-1185">Reference proteome</keyword>
<comment type="caution">
    <text evidence="2">The sequence shown here is derived from an EMBL/GenBank/DDBJ whole genome shotgun (WGS) entry which is preliminary data.</text>
</comment>
<dbReference type="AlphaFoldDB" id="A0AA38M5C0"/>